<keyword evidence="2" id="KW-1185">Reference proteome</keyword>
<gene>
    <name evidence="1" type="ORF">NPIL_666691</name>
</gene>
<evidence type="ECO:0000313" key="1">
    <source>
        <dbReference type="EMBL" id="GFS71107.1"/>
    </source>
</evidence>
<name>A0A8X6MPJ1_NEPPI</name>
<evidence type="ECO:0000313" key="2">
    <source>
        <dbReference type="Proteomes" id="UP000887013"/>
    </source>
</evidence>
<dbReference type="EMBL" id="BMAW01049552">
    <property type="protein sequence ID" value="GFS71107.1"/>
    <property type="molecule type" value="Genomic_DNA"/>
</dbReference>
<proteinExistence type="predicted"/>
<reference evidence="1" key="1">
    <citation type="submission" date="2020-08" db="EMBL/GenBank/DDBJ databases">
        <title>Multicomponent nature underlies the extraordinary mechanical properties of spider dragline silk.</title>
        <authorList>
            <person name="Kono N."/>
            <person name="Nakamura H."/>
            <person name="Mori M."/>
            <person name="Yoshida Y."/>
            <person name="Ohtoshi R."/>
            <person name="Malay A.D."/>
            <person name="Moran D.A.P."/>
            <person name="Tomita M."/>
            <person name="Numata K."/>
            <person name="Arakawa K."/>
        </authorList>
    </citation>
    <scope>NUCLEOTIDE SEQUENCE</scope>
</reference>
<dbReference type="AlphaFoldDB" id="A0A8X6MPJ1"/>
<dbReference type="Proteomes" id="UP000887013">
    <property type="component" value="Unassembled WGS sequence"/>
</dbReference>
<protein>
    <submittedName>
        <fullName evidence="1">Uncharacterized protein</fullName>
    </submittedName>
</protein>
<sequence>MYLNRRFKSSSATAANLRGIRWKINTLIGILVMSNGIDSRNELIIFRCSGSVVEETELRDGEGLIPSFTRVIIPRALLTYQRIAFREINRNHIKVFL</sequence>
<accession>A0A8X6MPJ1</accession>
<comment type="caution">
    <text evidence="1">The sequence shown here is derived from an EMBL/GenBank/DDBJ whole genome shotgun (WGS) entry which is preliminary data.</text>
</comment>
<organism evidence="1 2">
    <name type="scientific">Nephila pilipes</name>
    <name type="common">Giant wood spider</name>
    <name type="synonym">Nephila maculata</name>
    <dbReference type="NCBI Taxonomy" id="299642"/>
    <lineage>
        <taxon>Eukaryota</taxon>
        <taxon>Metazoa</taxon>
        <taxon>Ecdysozoa</taxon>
        <taxon>Arthropoda</taxon>
        <taxon>Chelicerata</taxon>
        <taxon>Arachnida</taxon>
        <taxon>Araneae</taxon>
        <taxon>Araneomorphae</taxon>
        <taxon>Entelegynae</taxon>
        <taxon>Araneoidea</taxon>
        <taxon>Nephilidae</taxon>
        <taxon>Nephila</taxon>
    </lineage>
</organism>